<dbReference type="EMBL" id="BMWY01000004">
    <property type="protein sequence ID" value="GGZ56214.1"/>
    <property type="molecule type" value="Genomic_DNA"/>
</dbReference>
<reference evidence="3" key="1">
    <citation type="journal article" date="2019" name="Int. J. Syst. Evol. Microbiol.">
        <title>The Global Catalogue of Microorganisms (GCM) 10K type strain sequencing project: providing services to taxonomists for standard genome sequencing and annotation.</title>
        <authorList>
            <consortium name="The Broad Institute Genomics Platform"/>
            <consortium name="The Broad Institute Genome Sequencing Center for Infectious Disease"/>
            <person name="Wu L."/>
            <person name="Ma J."/>
        </authorList>
    </citation>
    <scope>NUCLEOTIDE SEQUENCE [LARGE SCALE GENOMIC DNA]</scope>
    <source>
        <strain evidence="3">KCTC 12708</strain>
    </source>
</reference>
<accession>A0ABQ3BV01</accession>
<dbReference type="SUPFAM" id="SSF53756">
    <property type="entry name" value="UDP-Glycosyltransferase/glycogen phosphorylase"/>
    <property type="match status" value="1"/>
</dbReference>
<name>A0ABQ3BV01_9FLAO</name>
<dbReference type="GO" id="GO:0016740">
    <property type="term" value="F:transferase activity"/>
    <property type="evidence" value="ECO:0007669"/>
    <property type="project" value="UniProtKB-KW"/>
</dbReference>
<organism evidence="2 3">
    <name type="scientific">Mesonia mobilis</name>
    <dbReference type="NCBI Taxonomy" id="369791"/>
    <lineage>
        <taxon>Bacteria</taxon>
        <taxon>Pseudomonadati</taxon>
        <taxon>Bacteroidota</taxon>
        <taxon>Flavobacteriia</taxon>
        <taxon>Flavobacteriales</taxon>
        <taxon>Flavobacteriaceae</taxon>
        <taxon>Mesonia</taxon>
    </lineage>
</organism>
<dbReference type="Gene3D" id="3.40.50.2000">
    <property type="entry name" value="Glycogen Phosphorylase B"/>
    <property type="match status" value="1"/>
</dbReference>
<keyword evidence="2" id="KW-0808">Transferase</keyword>
<gene>
    <name evidence="2" type="ORF">GCM10008088_17240</name>
</gene>
<sequence>MPKKKILVAPLNWGLGHATRCIPVIKALEANDFEPIIASDGAALSLLKKEFPYLKFYELPSYDIRYARKGFFFKSKILLKSFKISQTIAEERKATLEIYAQEGLSGIISDNRLGVNCKFVPSVFMTHQLNVLTGNTTYFSSKLHQHYIKKFKECWVPDVEGSPNLSGKLGHLKDKHHFNLKYIGPLSRLSQKDSPSIYNLMVILSGPEPQRTLLEEKLLHELKDYDKKVIFIRGVMEDVQTKETQGNLTIYNFLTGEELENAFNQSETVLSRSGYTTLMDLAKLKKKAFFIPTPGQTEQVYLAKRLQEKGIAPSCKQHQFSLKKLEEIKLYKGLSFDSGVFEWRDMFSLF</sequence>
<protein>
    <submittedName>
        <fullName evidence="2">Glycosyl transferase</fullName>
    </submittedName>
</protein>
<evidence type="ECO:0000259" key="1">
    <source>
        <dbReference type="Pfam" id="PF04101"/>
    </source>
</evidence>
<dbReference type="Pfam" id="PF04101">
    <property type="entry name" value="Glyco_tran_28_C"/>
    <property type="match status" value="1"/>
</dbReference>
<evidence type="ECO:0000313" key="3">
    <source>
        <dbReference type="Proteomes" id="UP000615593"/>
    </source>
</evidence>
<dbReference type="InterPro" id="IPR007235">
    <property type="entry name" value="Glyco_trans_28_C"/>
</dbReference>
<dbReference type="Proteomes" id="UP000615593">
    <property type="component" value="Unassembled WGS sequence"/>
</dbReference>
<feature type="domain" description="Glycosyl transferase family 28 C-terminal" evidence="1">
    <location>
        <begin position="212"/>
        <end position="327"/>
    </location>
</feature>
<dbReference type="RefSeq" id="WP_036243491.1">
    <property type="nucleotide sequence ID" value="NZ_BMWY01000004.1"/>
</dbReference>
<evidence type="ECO:0000313" key="2">
    <source>
        <dbReference type="EMBL" id="GGZ56214.1"/>
    </source>
</evidence>
<dbReference type="GeneID" id="94369389"/>
<keyword evidence="3" id="KW-1185">Reference proteome</keyword>
<comment type="caution">
    <text evidence="2">The sequence shown here is derived from an EMBL/GenBank/DDBJ whole genome shotgun (WGS) entry which is preliminary data.</text>
</comment>
<proteinExistence type="predicted"/>